<keyword evidence="3" id="KW-0489">Methyltransferase</keyword>
<dbReference type="GO" id="GO:0032259">
    <property type="term" value="P:methylation"/>
    <property type="evidence" value="ECO:0007669"/>
    <property type="project" value="UniProtKB-KW"/>
</dbReference>
<dbReference type="Proteomes" id="UP000467305">
    <property type="component" value="Unassembled WGS sequence"/>
</dbReference>
<sequence>MKDFWNERYNDNEWAYGKEPNAYIKEKLPLFNAGKVLFPAEGEGRNAVYAATLGWNVSAFDYSLKGKEKADKLAQLNNVTIDYKVQAFLDEKYKQDEFDMICLTSVHFEPKIKAEMHKRLDNYLKKGGYIILEAFSKEHREINKKNPKVGGPSSEEEMYSLEEIKRDFSNYEIIELKNKNTYLQEGLYHIGNSAVIRFIGKKK</sequence>
<protein>
    <submittedName>
        <fullName evidence="3">Class I SAM-dependent methyltransferase</fullName>
    </submittedName>
</protein>
<dbReference type="AlphaFoldDB" id="A0A7J5A9F1"/>
<gene>
    <name evidence="3" type="ORF">F7018_14535</name>
</gene>
<dbReference type="PANTHER" id="PTHR43861:SF3">
    <property type="entry name" value="PUTATIVE (AFU_ORTHOLOGUE AFUA_2G14390)-RELATED"/>
    <property type="match status" value="1"/>
</dbReference>
<proteinExistence type="predicted"/>
<dbReference type="SUPFAM" id="SSF53335">
    <property type="entry name" value="S-adenosyl-L-methionine-dependent methyltransferases"/>
    <property type="match status" value="1"/>
</dbReference>
<dbReference type="OrthoDB" id="9804312at2"/>
<organism evidence="3 4">
    <name type="scientific">Tenacibaculum aiptasiae</name>
    <dbReference type="NCBI Taxonomy" id="426481"/>
    <lineage>
        <taxon>Bacteria</taxon>
        <taxon>Pseudomonadati</taxon>
        <taxon>Bacteroidota</taxon>
        <taxon>Flavobacteriia</taxon>
        <taxon>Flavobacteriales</taxon>
        <taxon>Flavobacteriaceae</taxon>
        <taxon>Tenacibaculum</taxon>
    </lineage>
</organism>
<comment type="caution">
    <text evidence="3">The sequence shown here is derived from an EMBL/GenBank/DDBJ whole genome shotgun (WGS) entry which is preliminary data.</text>
</comment>
<name>A0A7J5A9F1_9FLAO</name>
<dbReference type="Gene3D" id="3.40.50.150">
    <property type="entry name" value="Vaccinia Virus protein VP39"/>
    <property type="match status" value="1"/>
</dbReference>
<evidence type="ECO:0000313" key="3">
    <source>
        <dbReference type="EMBL" id="KAB1154190.1"/>
    </source>
</evidence>
<keyword evidence="4" id="KW-1185">Reference proteome</keyword>
<dbReference type="Pfam" id="PF03848">
    <property type="entry name" value="TehB"/>
    <property type="match status" value="1"/>
</dbReference>
<evidence type="ECO:0000259" key="2">
    <source>
        <dbReference type="Pfam" id="PF03848"/>
    </source>
</evidence>
<dbReference type="RefSeq" id="WP_150900824.1">
    <property type="nucleotide sequence ID" value="NZ_WAAU01000029.1"/>
</dbReference>
<dbReference type="CDD" id="cd02440">
    <property type="entry name" value="AdoMet_MTases"/>
    <property type="match status" value="1"/>
</dbReference>
<accession>A0A7J5A9F1</accession>
<keyword evidence="1 3" id="KW-0808">Transferase</keyword>
<dbReference type="GO" id="GO:0008168">
    <property type="term" value="F:methyltransferase activity"/>
    <property type="evidence" value="ECO:0007669"/>
    <property type="project" value="UniProtKB-KW"/>
</dbReference>
<dbReference type="PANTHER" id="PTHR43861">
    <property type="entry name" value="TRANS-ACONITATE 2-METHYLTRANSFERASE-RELATED"/>
    <property type="match status" value="1"/>
</dbReference>
<dbReference type="InterPro" id="IPR015985">
    <property type="entry name" value="TehB-like_dom"/>
</dbReference>
<evidence type="ECO:0000256" key="1">
    <source>
        <dbReference type="ARBA" id="ARBA00022679"/>
    </source>
</evidence>
<reference evidence="3 4" key="1">
    <citation type="submission" date="2019-09" db="EMBL/GenBank/DDBJ databases">
        <authorList>
            <person name="Cao W.R."/>
        </authorList>
    </citation>
    <scope>NUCLEOTIDE SEQUENCE [LARGE SCALE GENOMIC DNA]</scope>
    <source>
        <strain evidence="4">a4</strain>
    </source>
</reference>
<dbReference type="InterPro" id="IPR029063">
    <property type="entry name" value="SAM-dependent_MTases_sf"/>
</dbReference>
<evidence type="ECO:0000313" key="4">
    <source>
        <dbReference type="Proteomes" id="UP000467305"/>
    </source>
</evidence>
<feature type="domain" description="Tellurite resistance methyltransferase TehB-like" evidence="2">
    <location>
        <begin position="22"/>
        <end position="138"/>
    </location>
</feature>
<dbReference type="EMBL" id="WAAU01000029">
    <property type="protein sequence ID" value="KAB1154190.1"/>
    <property type="molecule type" value="Genomic_DNA"/>
</dbReference>